<gene>
    <name evidence="2" type="ORF">ALC56_13701</name>
</gene>
<dbReference type="STRING" id="34720.A0A195EUM4"/>
<evidence type="ECO:0000259" key="1">
    <source>
        <dbReference type="PROSITE" id="PS50097"/>
    </source>
</evidence>
<proteinExistence type="predicted"/>
<dbReference type="SMART" id="SM00225">
    <property type="entry name" value="BTB"/>
    <property type="match status" value="1"/>
</dbReference>
<keyword evidence="3" id="KW-1185">Reference proteome</keyword>
<dbReference type="AlphaFoldDB" id="A0A195EUM4"/>
<dbReference type="InterPro" id="IPR011333">
    <property type="entry name" value="SKP1/BTB/POZ_sf"/>
</dbReference>
<organism evidence="2 3">
    <name type="scientific">Trachymyrmex septentrionalis</name>
    <dbReference type="NCBI Taxonomy" id="34720"/>
    <lineage>
        <taxon>Eukaryota</taxon>
        <taxon>Metazoa</taxon>
        <taxon>Ecdysozoa</taxon>
        <taxon>Arthropoda</taxon>
        <taxon>Hexapoda</taxon>
        <taxon>Insecta</taxon>
        <taxon>Pterygota</taxon>
        <taxon>Neoptera</taxon>
        <taxon>Endopterygota</taxon>
        <taxon>Hymenoptera</taxon>
        <taxon>Apocrita</taxon>
        <taxon>Aculeata</taxon>
        <taxon>Formicoidea</taxon>
        <taxon>Formicidae</taxon>
        <taxon>Myrmicinae</taxon>
        <taxon>Trachymyrmex</taxon>
    </lineage>
</organism>
<accession>A0A195EUM4</accession>
<evidence type="ECO:0000313" key="2">
    <source>
        <dbReference type="EMBL" id="KYN31948.1"/>
    </source>
</evidence>
<dbReference type="EMBL" id="KQ981958">
    <property type="protein sequence ID" value="KYN31948.1"/>
    <property type="molecule type" value="Genomic_DNA"/>
</dbReference>
<dbReference type="InterPro" id="IPR000210">
    <property type="entry name" value="BTB/POZ_dom"/>
</dbReference>
<dbReference type="PANTHER" id="PTHR46071">
    <property type="entry name" value="ANKYRIN REPEAT AND BTB/POZ DOMAIN-CONTAINING"/>
    <property type="match status" value="1"/>
</dbReference>
<dbReference type="Pfam" id="PF00651">
    <property type="entry name" value="BTB"/>
    <property type="match status" value="1"/>
</dbReference>
<sequence length="358" mass="42324">MYTTKKNGLLMKHILHHSRTKCYTKKINFVWSIGNFWNICNFMDTLTSSNVKEESYKIDMCINREDSKLYFFINSTVPNPKEQININRYKIYIQGTTEALLCTNWQRFHDFNEPLYEVCSKTVRLNETDYLPNNTLSVHFTFESYTNIVHFNMYENIIDMYQSINARNNFVSDESDSIVTFLVEGKRFHVNKSLACATSPVFNKMLKNCTKDAEEEAKQEIEINDIKSDIFQLIVFYIEKGNLFDIDFDIDKILKQNIWLHLLAAAHRFDISDLKVKCEKYLIEFITKEDAIIFLDTAINNNALYLTNYIKKFIKLHMDDLRCTTKFLEKIQISPEILDDINNQKLSEENALYIKYNN</sequence>
<name>A0A195EUM4_9HYME</name>
<dbReference type="SUPFAM" id="SSF54695">
    <property type="entry name" value="POZ domain"/>
    <property type="match status" value="1"/>
</dbReference>
<dbReference type="Proteomes" id="UP000078541">
    <property type="component" value="Unassembled WGS sequence"/>
</dbReference>
<dbReference type="PROSITE" id="PS50097">
    <property type="entry name" value="BTB"/>
    <property type="match status" value="1"/>
</dbReference>
<dbReference type="InterPro" id="IPR052089">
    <property type="entry name" value="Ankyrin-BTB/POZ_domain"/>
</dbReference>
<protein>
    <submittedName>
        <fullName evidence="2">Speckle-type POZ protein</fullName>
    </submittedName>
</protein>
<feature type="domain" description="BTB" evidence="1">
    <location>
        <begin position="177"/>
        <end position="243"/>
    </location>
</feature>
<evidence type="ECO:0000313" key="3">
    <source>
        <dbReference type="Proteomes" id="UP000078541"/>
    </source>
</evidence>
<dbReference type="Gene3D" id="3.30.710.10">
    <property type="entry name" value="Potassium Channel Kv1.1, Chain A"/>
    <property type="match status" value="1"/>
</dbReference>
<dbReference type="PANTHER" id="PTHR46071:SF2">
    <property type="entry name" value="ANKYRIN REPEAT AND BTB_POZ DOMAIN-CONTAINING PROTEIN 2-LIKE PROTEIN"/>
    <property type="match status" value="1"/>
</dbReference>
<reference evidence="2 3" key="1">
    <citation type="submission" date="2016-03" db="EMBL/GenBank/DDBJ databases">
        <title>Trachymyrmex septentrionalis WGS genome.</title>
        <authorList>
            <person name="Nygaard S."/>
            <person name="Hu H."/>
            <person name="Boomsma J."/>
            <person name="Zhang G."/>
        </authorList>
    </citation>
    <scope>NUCLEOTIDE SEQUENCE [LARGE SCALE GENOMIC DNA]</scope>
    <source>
        <strain evidence="2">Tsep2-gDNA-1</strain>
        <tissue evidence="2">Whole body</tissue>
    </source>
</reference>